<dbReference type="Proteomes" id="UP000248916">
    <property type="component" value="Unassembled WGS sequence"/>
</dbReference>
<evidence type="ECO:0000313" key="2">
    <source>
        <dbReference type="Proteomes" id="UP000248916"/>
    </source>
</evidence>
<evidence type="ECO:0000313" key="1">
    <source>
        <dbReference type="EMBL" id="PZX11899.1"/>
    </source>
</evidence>
<proteinExistence type="predicted"/>
<comment type="caution">
    <text evidence="1">The sequence shown here is derived from an EMBL/GenBank/DDBJ whole genome shotgun (WGS) entry which is preliminary data.</text>
</comment>
<dbReference type="EMBL" id="QKZL01000027">
    <property type="protein sequence ID" value="PZX11899.1"/>
    <property type="molecule type" value="Genomic_DNA"/>
</dbReference>
<sequence>MGFALGKADQGTTLHVVSGTHSILKIALTRDAPLVFATKSAAPMSRNAQGLPDRRLYPIQLRIAEPSRVLPTIRSWDSTTACAIARSHPTTQTAMIA</sequence>
<keyword evidence="2" id="KW-1185">Reference proteome</keyword>
<protein>
    <submittedName>
        <fullName evidence="1">Uncharacterized protein</fullName>
    </submittedName>
</protein>
<dbReference type="AlphaFoldDB" id="A0A2W7PR67"/>
<accession>A0A2W7PR67</accession>
<name>A0A2W7PR67_9RHOB</name>
<organism evidence="1 2">
    <name type="scientific">Palleronia aestuarii</name>
    <dbReference type="NCBI Taxonomy" id="568105"/>
    <lineage>
        <taxon>Bacteria</taxon>
        <taxon>Pseudomonadati</taxon>
        <taxon>Pseudomonadota</taxon>
        <taxon>Alphaproteobacteria</taxon>
        <taxon>Rhodobacterales</taxon>
        <taxon>Roseobacteraceae</taxon>
        <taxon>Palleronia</taxon>
    </lineage>
</organism>
<reference evidence="1 2" key="1">
    <citation type="submission" date="2018-06" db="EMBL/GenBank/DDBJ databases">
        <title>Genomic Encyclopedia of Archaeal and Bacterial Type Strains, Phase II (KMG-II): from individual species to whole genera.</title>
        <authorList>
            <person name="Goeker M."/>
        </authorList>
    </citation>
    <scope>NUCLEOTIDE SEQUENCE [LARGE SCALE GENOMIC DNA]</scope>
    <source>
        <strain evidence="1 2">DSM 22009</strain>
    </source>
</reference>
<gene>
    <name evidence="1" type="ORF">LX81_03775</name>
</gene>